<evidence type="ECO:0000313" key="1">
    <source>
        <dbReference type="EMBL" id="AJD42630.1"/>
    </source>
</evidence>
<organism evidence="1 2">
    <name type="scientific">Rhizobium gallicum bv. gallicum R602sp</name>
    <dbReference type="NCBI Taxonomy" id="1041138"/>
    <lineage>
        <taxon>Bacteria</taxon>
        <taxon>Pseudomonadati</taxon>
        <taxon>Pseudomonadota</taxon>
        <taxon>Alphaproteobacteria</taxon>
        <taxon>Hyphomicrobiales</taxon>
        <taxon>Rhizobiaceae</taxon>
        <taxon>Rhizobium/Agrobacterium group</taxon>
        <taxon>Rhizobium</taxon>
    </lineage>
</organism>
<accession>A0A0B4X7C0</accession>
<evidence type="ECO:0000313" key="2">
    <source>
        <dbReference type="Proteomes" id="UP000031368"/>
    </source>
</evidence>
<keyword evidence="2" id="KW-1185">Reference proteome</keyword>
<dbReference type="EMBL" id="CP006877">
    <property type="protein sequence ID" value="AJD42630.1"/>
    <property type="molecule type" value="Genomic_DNA"/>
</dbReference>
<dbReference type="Proteomes" id="UP000031368">
    <property type="component" value="Chromosome"/>
</dbReference>
<sequence>MFCQWPCEQPLAVFAQAHVKFTTVPGEEFTPKLRALMIIKAFHDSEITPAIKRGVQST</sequence>
<dbReference type="KEGG" id="rga:RGR602_CH03321"/>
<dbReference type="AlphaFoldDB" id="A0A0B4X7C0"/>
<dbReference type="HOGENOM" id="CLU_2976173_0_0_5"/>
<reference evidence="1 2" key="1">
    <citation type="submission" date="2013-11" db="EMBL/GenBank/DDBJ databases">
        <title>Complete genome sequence of Rhizobium gallicum bv. gallicum R602.</title>
        <authorList>
            <person name="Bustos P."/>
            <person name="Santamaria R.I."/>
            <person name="Lozano L."/>
            <person name="Acosta J.L."/>
            <person name="Ormeno-Orrillo E."/>
            <person name="Rogel M.A."/>
            <person name="Romero D."/>
            <person name="Cevallos M.A."/>
            <person name="Martinez-Romero E."/>
            <person name="Gonzalez V."/>
        </authorList>
    </citation>
    <scope>NUCLEOTIDE SEQUENCE [LARGE SCALE GENOMIC DNA]</scope>
    <source>
        <strain evidence="1 2">R602</strain>
    </source>
</reference>
<protein>
    <submittedName>
        <fullName evidence="1">Uncharacterized protein</fullName>
    </submittedName>
</protein>
<name>A0A0B4X7C0_9HYPH</name>
<proteinExistence type="predicted"/>
<gene>
    <name evidence="1" type="ORF">RGR602_CH03321</name>
</gene>